<comment type="caution">
    <text evidence="1">The sequence shown here is derived from an EMBL/GenBank/DDBJ whole genome shotgun (WGS) entry which is preliminary data.</text>
</comment>
<dbReference type="Proteomes" id="UP001459277">
    <property type="component" value="Unassembled WGS sequence"/>
</dbReference>
<evidence type="ECO:0000313" key="2">
    <source>
        <dbReference type="Proteomes" id="UP001459277"/>
    </source>
</evidence>
<proteinExistence type="predicted"/>
<organism evidence="1 2">
    <name type="scientific">Lithocarpus litseifolius</name>
    <dbReference type="NCBI Taxonomy" id="425828"/>
    <lineage>
        <taxon>Eukaryota</taxon>
        <taxon>Viridiplantae</taxon>
        <taxon>Streptophyta</taxon>
        <taxon>Embryophyta</taxon>
        <taxon>Tracheophyta</taxon>
        <taxon>Spermatophyta</taxon>
        <taxon>Magnoliopsida</taxon>
        <taxon>eudicotyledons</taxon>
        <taxon>Gunneridae</taxon>
        <taxon>Pentapetalae</taxon>
        <taxon>rosids</taxon>
        <taxon>fabids</taxon>
        <taxon>Fagales</taxon>
        <taxon>Fagaceae</taxon>
        <taxon>Lithocarpus</taxon>
    </lineage>
</organism>
<protein>
    <submittedName>
        <fullName evidence="1">Uncharacterized protein</fullName>
    </submittedName>
</protein>
<accession>A0AAW2DAT7</accession>
<dbReference type="AlphaFoldDB" id="A0AAW2DAT7"/>
<dbReference type="EMBL" id="JAZDWU010000003">
    <property type="protein sequence ID" value="KAL0006947.1"/>
    <property type="molecule type" value="Genomic_DNA"/>
</dbReference>
<keyword evidence="2" id="KW-1185">Reference proteome</keyword>
<evidence type="ECO:0000313" key="1">
    <source>
        <dbReference type="EMBL" id="KAL0006947.1"/>
    </source>
</evidence>
<gene>
    <name evidence="1" type="ORF">SO802_008449</name>
</gene>
<reference evidence="1 2" key="1">
    <citation type="submission" date="2024-01" db="EMBL/GenBank/DDBJ databases">
        <title>A telomere-to-telomere, gap-free genome of sweet tea (Lithocarpus litseifolius).</title>
        <authorList>
            <person name="Zhou J."/>
        </authorList>
    </citation>
    <scope>NUCLEOTIDE SEQUENCE [LARGE SCALE GENOMIC DNA]</scope>
    <source>
        <strain evidence="1">Zhou-2022a</strain>
        <tissue evidence="1">Leaf</tissue>
    </source>
</reference>
<sequence length="136" mass="15442">MITWLTIVTAWFEAKVYTLGADLWKRIEFLVESVPNLGSIVDEDDEDGEILLKCNMWVMGQYGVVESWIKKTVALDGILGFFGCTESGQLLIEMPPGRMVSYDPESLYENNIGIPSPYWLGYTTDLMESLVLLDYK</sequence>
<name>A0AAW2DAT7_9ROSI</name>